<comment type="caution">
    <text evidence="2">The sequence shown here is derived from an EMBL/GenBank/DDBJ whole genome shotgun (WGS) entry which is preliminary data.</text>
</comment>
<dbReference type="AlphaFoldDB" id="A0ABD0Q683"/>
<feature type="non-terminal residue" evidence="2">
    <location>
        <position position="519"/>
    </location>
</feature>
<evidence type="ECO:0008006" key="4">
    <source>
        <dbReference type="Google" id="ProtNLM"/>
    </source>
</evidence>
<dbReference type="PANTHER" id="PTHR24211:SF18">
    <property type="entry name" value="PRICKLE-LIKE PROTEIN 2"/>
    <property type="match status" value="1"/>
</dbReference>
<accession>A0ABD0Q683</accession>
<evidence type="ECO:0000256" key="1">
    <source>
        <dbReference type="SAM" id="MobiDB-lite"/>
    </source>
</evidence>
<proteinExistence type="predicted"/>
<sequence>MTYDGQHWHATEACFSCARCKKSLLGRPFLPKQGQIFCSRACSIGDDQNGSDSSDSAFQSARSREARRSSSKSNKSNNVSSGGDGSQGGKGSAGRYSAEVDPLSLQMDLLSLSSQTPSLNRESPSWKTPAEMFGYESRNELSTNPLHLLSQCNIRTSYSSNLSPGHPADPRPKEPVASKRPPVSALKGQSMNENWFQPGPENYYPPALRTQASFQEVPHNSFMDKRSKEKDVGPQMSRSRNPISALGFSEQLTPLEQTPHGSMDKRQEHLSRFSMPDLSKDSGMNVSEKSNMGTLNSSVQFHSSESLRSLNSAQPYLELEAPVQVKFPVQYPREQPLPPGFAYQEEDRASLVSNANNARLPPMSERIHRRSIDHQESRRRHHHHRSRRSRRSRSDNALNLVAERRPALKRSQLNVREDYDQFPLPRGSRDTYGSGSGRLRQQPFRPCPRTTSDLTLQNPALHRHQGPYSWDQYDYDDCLKMKGTFWASPFPDREELLRKYNSSGLGASGQFGSRGQLHT</sequence>
<feature type="compositionally biased region" description="Basic and acidic residues" evidence="1">
    <location>
        <begin position="168"/>
        <end position="177"/>
    </location>
</feature>
<gene>
    <name evidence="2" type="ORF">M9458_023986</name>
</gene>
<feature type="region of interest" description="Disordered" evidence="1">
    <location>
        <begin position="158"/>
        <end position="206"/>
    </location>
</feature>
<reference evidence="2 3" key="1">
    <citation type="submission" date="2024-05" db="EMBL/GenBank/DDBJ databases">
        <title>Genome sequencing and assembly of Indian major carp, Cirrhinus mrigala (Hamilton, 1822).</title>
        <authorList>
            <person name="Mohindra V."/>
            <person name="Chowdhury L.M."/>
            <person name="Lal K."/>
            <person name="Jena J.K."/>
        </authorList>
    </citation>
    <scope>NUCLEOTIDE SEQUENCE [LARGE SCALE GENOMIC DNA]</scope>
    <source>
        <strain evidence="2">CM1030</strain>
        <tissue evidence="2">Blood</tissue>
    </source>
</reference>
<feature type="region of interest" description="Disordered" evidence="1">
    <location>
        <begin position="355"/>
        <end position="454"/>
    </location>
</feature>
<dbReference type="InterPro" id="IPR047120">
    <property type="entry name" value="Pk/Esn/Tes"/>
</dbReference>
<dbReference type="PANTHER" id="PTHR24211">
    <property type="entry name" value="LIM DOMAIN-CONTAINING PROTEIN"/>
    <property type="match status" value="1"/>
</dbReference>
<feature type="compositionally biased region" description="Gly residues" evidence="1">
    <location>
        <begin position="82"/>
        <end position="92"/>
    </location>
</feature>
<feature type="compositionally biased region" description="Basic residues" evidence="1">
    <location>
        <begin position="377"/>
        <end position="391"/>
    </location>
</feature>
<organism evidence="2 3">
    <name type="scientific">Cirrhinus mrigala</name>
    <name type="common">Mrigala</name>
    <dbReference type="NCBI Taxonomy" id="683832"/>
    <lineage>
        <taxon>Eukaryota</taxon>
        <taxon>Metazoa</taxon>
        <taxon>Chordata</taxon>
        <taxon>Craniata</taxon>
        <taxon>Vertebrata</taxon>
        <taxon>Euteleostomi</taxon>
        <taxon>Actinopterygii</taxon>
        <taxon>Neopterygii</taxon>
        <taxon>Teleostei</taxon>
        <taxon>Ostariophysi</taxon>
        <taxon>Cypriniformes</taxon>
        <taxon>Cyprinidae</taxon>
        <taxon>Labeoninae</taxon>
        <taxon>Labeonini</taxon>
        <taxon>Cirrhinus</taxon>
    </lineage>
</organism>
<name>A0ABD0Q683_CIRMR</name>
<dbReference type="Gene3D" id="2.10.110.10">
    <property type="entry name" value="Cysteine Rich Protein"/>
    <property type="match status" value="1"/>
</dbReference>
<feature type="compositionally biased region" description="Low complexity" evidence="1">
    <location>
        <begin position="71"/>
        <end position="81"/>
    </location>
</feature>
<evidence type="ECO:0000313" key="2">
    <source>
        <dbReference type="EMBL" id="KAL0181580.1"/>
    </source>
</evidence>
<dbReference type="EMBL" id="JAMKFB020000011">
    <property type="protein sequence ID" value="KAL0181580.1"/>
    <property type="molecule type" value="Genomic_DNA"/>
</dbReference>
<evidence type="ECO:0000313" key="3">
    <source>
        <dbReference type="Proteomes" id="UP001529510"/>
    </source>
</evidence>
<protein>
    <recommendedName>
        <fullName evidence="4">Prickle-like protein 2</fullName>
    </recommendedName>
</protein>
<feature type="region of interest" description="Disordered" evidence="1">
    <location>
        <begin position="46"/>
        <end position="97"/>
    </location>
</feature>
<dbReference type="Proteomes" id="UP001529510">
    <property type="component" value="Unassembled WGS sequence"/>
</dbReference>
<feature type="compositionally biased region" description="Low complexity" evidence="1">
    <location>
        <begin position="46"/>
        <end position="56"/>
    </location>
</feature>
<keyword evidence="3" id="KW-1185">Reference proteome</keyword>